<gene>
    <name evidence="1" type="ORF">H8B09_30110</name>
</gene>
<dbReference type="Proteomes" id="UP000609346">
    <property type="component" value="Unassembled WGS sequence"/>
</dbReference>
<keyword evidence="2" id="KW-1185">Reference proteome</keyword>
<accession>A0ABR8N961</accession>
<evidence type="ECO:0000313" key="2">
    <source>
        <dbReference type="Proteomes" id="UP000609346"/>
    </source>
</evidence>
<dbReference type="EMBL" id="JACXZA010000016">
    <property type="protein sequence ID" value="MBD3922984.1"/>
    <property type="molecule type" value="Genomic_DNA"/>
</dbReference>
<comment type="caution">
    <text evidence="1">The sequence shown here is derived from an EMBL/GenBank/DDBJ whole genome shotgun (WGS) entry which is preliminary data.</text>
</comment>
<organism evidence="1 2">
    <name type="scientific">Paenibacillus terricola</name>
    <dbReference type="NCBI Taxonomy" id="2763503"/>
    <lineage>
        <taxon>Bacteria</taxon>
        <taxon>Bacillati</taxon>
        <taxon>Bacillota</taxon>
        <taxon>Bacilli</taxon>
        <taxon>Bacillales</taxon>
        <taxon>Paenibacillaceae</taxon>
        <taxon>Paenibacillus</taxon>
    </lineage>
</organism>
<evidence type="ECO:0000313" key="1">
    <source>
        <dbReference type="EMBL" id="MBD3922984.1"/>
    </source>
</evidence>
<dbReference type="RefSeq" id="WP_191207277.1">
    <property type="nucleotide sequence ID" value="NZ_JACXZA010000016.1"/>
</dbReference>
<protein>
    <submittedName>
        <fullName evidence="1">Competence protein CoiA</fullName>
    </submittedName>
</protein>
<reference evidence="1 2" key="1">
    <citation type="submission" date="2020-09" db="EMBL/GenBank/DDBJ databases">
        <title>Paenibacillus sp. strain PR3 16S rRNA gene Genome sequencing and assembly.</title>
        <authorList>
            <person name="Kim J."/>
        </authorList>
    </citation>
    <scope>NUCLEOTIDE SEQUENCE [LARGE SCALE GENOMIC DNA]</scope>
    <source>
        <strain evidence="1 2">PR3</strain>
    </source>
</reference>
<proteinExistence type="predicted"/>
<name>A0ABR8N961_9BACL</name>
<sequence length="436" mass="50709">MHHAVYQSAIIYIEDRLDTSLPRKQAVERLRKAANKGAYSCPECHRLLRVRDGERGLFFAHNPGEACELQESNATYSHQTKREAQHHSVLREMIHEVLKNQEKIRPSLSVEFGYIAKAGQKWSHLPDIVMSHKGVETAISVLTNVDRMKDQKLVKKLRERNAYFKNKGLDTLWFIDVQEQVIDEKTRAIYLWESELDLSSKTPQDEAWDKLLLDLSEDTNQLFSVMSYLSPSPFLPSIDTRSLFYIHSMSESIEFSVHRFIADQKIAPFQAFAVNEGYRMNISTALSLQENLALHHEEQEAKEHEHFRALYEKRLQMWKAEQEFLQAAAQAAAEAETIARAEAHARYEAELQVIYEKARNEQIAYGTSKPMSYNGLKELLKVHLKMTQPEQMLLWTTYVGRQGLINFDRLWELAQQVTSFSAFEELLRKEPRHTKR</sequence>